<keyword evidence="13" id="KW-0150">Chloroplast</keyword>
<keyword evidence="12" id="KW-0004">4Fe-4S</keyword>
<comment type="subunit">
    <text evidence="6">Monomer.</text>
</comment>
<dbReference type="InterPro" id="IPR029052">
    <property type="entry name" value="Metallo-depent_PP-like"/>
</dbReference>
<evidence type="ECO:0000256" key="19">
    <source>
        <dbReference type="ARBA" id="ARBA00023004"/>
    </source>
</evidence>
<dbReference type="Gene3D" id="3.90.1010.10">
    <property type="match status" value="1"/>
</dbReference>
<protein>
    <recommendedName>
        <fullName evidence="11">Manganese-dependent ADP-ribose/CDP-alcohol diphosphatase</fullName>
        <ecNumber evidence="10">2.5.1.72</ecNumber>
        <ecNumber evidence="8">3.6.1.13</ecNumber>
        <ecNumber evidence="7">3.6.1.16</ecNumber>
        <ecNumber evidence="9">3.6.1.53</ecNumber>
    </recommendedName>
    <alternativeName>
        <fullName evidence="22">ADPRibase-Mn</fullName>
    </alternativeName>
    <alternativeName>
        <fullName evidence="21">CDP-choline phosphohydrolase</fullName>
    </alternativeName>
    <alternativeName>
        <fullName evidence="30">Quinolinate synthase, chloroplastic</fullName>
    </alternativeName>
</protein>
<evidence type="ECO:0000256" key="30">
    <source>
        <dbReference type="ARBA" id="ARBA00073351"/>
    </source>
</evidence>
<comment type="catalytic activity">
    <reaction evidence="27">
        <text>iminosuccinate + dihydroxyacetone phosphate = quinolinate + phosphate + 2 H2O + H(+)</text>
        <dbReference type="Rhea" id="RHEA:25888"/>
        <dbReference type="ChEBI" id="CHEBI:15377"/>
        <dbReference type="ChEBI" id="CHEBI:15378"/>
        <dbReference type="ChEBI" id="CHEBI:29959"/>
        <dbReference type="ChEBI" id="CHEBI:43474"/>
        <dbReference type="ChEBI" id="CHEBI:57642"/>
        <dbReference type="ChEBI" id="CHEBI:77875"/>
        <dbReference type="EC" id="2.5.1.72"/>
    </reaction>
</comment>
<evidence type="ECO:0000256" key="21">
    <source>
        <dbReference type="ARBA" id="ARBA00030848"/>
    </source>
</evidence>
<sequence>MDSAALSVGAVSSSFFCNSRNPKFSYVSSNPKPASPPNIRCVHSENPHLNSWYPLKPISRTAFSCSAVASHHPNTSGSGNLTSSATSARAKLQLLIQEFQSLTEPLDRVKRLLHYAELLRPLGDPLKSNDSRVPGCTAQVWLHVELDGVNKLRFLADSDSEITKGFCACLVWVLDGATPEEVLAVKTEDLAALSVVGLNRKAGGYSSSRANTWHNVLMSMQKKTKALVAEREGRPRGEPFPSLIVSAEGIQAKGSYAEAQARFLLPDEVKIRELVNFLEQKKIGVVAHFYMDPEVQGVLTAAQKLWPHIHISDSLVMADSAVKMAKAGCKFITVLGVDFMSENVRAILDQAGFSEVGVYRMSDERIGCSLADAAASPAYMDYLAAAAASVSSPSLHVVYINTSLETKAYTHEVVPTITCTSSNVVQTILQAFSEIPDLNVWYGPDTYMGANIMELFRQMTAMSDEEIAEIHPKHNRNSIKSLIPCLHYFQDGTCIVHHLFGHEVVGKINEMYCDAFLTAHFEVPGEMFSLAMEAKRRGMGVVGSTQNILDFIKERLQEALDRNVDDHLQFVLGTESGMVTSIVAAVRKLLASVKSQDGAKVSVEIVFPVSSESITTTPSSSSGDTGDFLKLPVIPGVASGEGCSLHGGCASCPYMKMNSLGSLLKVCRSLPHDKENLSAYEAGRFSLQTPNGNLIADVGCEPILHMRHFQATKRLPEKLIQQILRTNSWSFLVVNSASASNSEFLLTFVFVGNLNFGPMVYPNGIVNAQGKQPLVSFGVIADVQYADIPDGRSFIGVPRYYRHSQLVLQRAVQKWNEQKLKFVINFGDTVDGFCPKDQSLTAIEKIVNEFSTFNGPVYHMIGNHCLYNLPREKLLPLLNIPSIDGRAYYDFSPIPEFRFVVLDGYDISAIGWPKDHPNALKALNVLGEKNPNTNKNSPDGLIGIERRFLMFNGAVGKEQMEWLDHVLQDATKLNQKVVICCHIPLDPQVSSDESLLWNYDEVMDVIHQYNCVKVCLAGHNHRDGYSVDSYGVHHRVLKAALECPPGTNAFGYVDLFPDRLLLTGTDRLESQEMVFSC</sequence>
<dbReference type="EC" id="2.5.1.72" evidence="10"/>
<dbReference type="Pfam" id="PF02657">
    <property type="entry name" value="SufE"/>
    <property type="match status" value="1"/>
</dbReference>
<evidence type="ECO:0000256" key="3">
    <source>
        <dbReference type="ARBA" id="ARBA00004229"/>
    </source>
</evidence>
<comment type="cofactor">
    <cofactor evidence="2">
        <name>[4Fe-4S] cluster</name>
        <dbReference type="ChEBI" id="CHEBI:49883"/>
    </cofactor>
</comment>
<evidence type="ECO:0000259" key="32">
    <source>
        <dbReference type="Pfam" id="PF02657"/>
    </source>
</evidence>
<gene>
    <name evidence="33" type="ORF">Sradi_4077700</name>
</gene>
<dbReference type="AlphaFoldDB" id="A0AAW2PKE4"/>
<dbReference type="PANTHER" id="PTHR30573">
    <property type="entry name" value="QUINOLINATE SYNTHETASE A"/>
    <property type="match status" value="1"/>
</dbReference>
<dbReference type="Pfam" id="PF00149">
    <property type="entry name" value="Metallophos"/>
    <property type="match status" value="1"/>
</dbReference>
<keyword evidence="14" id="KW-0934">Plastid</keyword>
<evidence type="ECO:0000256" key="9">
    <source>
        <dbReference type="ARBA" id="ARBA00012529"/>
    </source>
</evidence>
<keyword evidence="16" id="KW-0808">Transferase</keyword>
<dbReference type="EMBL" id="JACGWJ010000017">
    <property type="protein sequence ID" value="KAL0356308.1"/>
    <property type="molecule type" value="Genomic_DNA"/>
</dbReference>
<dbReference type="SUPFAM" id="SSF82649">
    <property type="entry name" value="SufE/NifU"/>
    <property type="match status" value="1"/>
</dbReference>
<dbReference type="InterPro" id="IPR041869">
    <property type="entry name" value="MPP_ADPRM"/>
</dbReference>
<dbReference type="FunFam" id="3.40.50.10800:FF:000006">
    <property type="entry name" value="Quinolinate synthase, chloroplastic"/>
    <property type="match status" value="1"/>
</dbReference>
<dbReference type="GO" id="GO:0051539">
    <property type="term" value="F:4 iron, 4 sulfur cluster binding"/>
    <property type="evidence" value="ECO:0007669"/>
    <property type="project" value="UniProtKB-KW"/>
</dbReference>
<evidence type="ECO:0000256" key="12">
    <source>
        <dbReference type="ARBA" id="ARBA00022485"/>
    </source>
</evidence>
<comment type="catalytic activity">
    <reaction evidence="26">
        <text>ADP-D-ribose + H2O = D-ribose 5-phosphate + AMP + 2 H(+)</text>
        <dbReference type="Rhea" id="RHEA:10412"/>
        <dbReference type="ChEBI" id="CHEBI:15377"/>
        <dbReference type="ChEBI" id="CHEBI:15378"/>
        <dbReference type="ChEBI" id="CHEBI:57967"/>
        <dbReference type="ChEBI" id="CHEBI:78346"/>
        <dbReference type="ChEBI" id="CHEBI:456215"/>
        <dbReference type="EC" id="3.6.1.13"/>
    </reaction>
</comment>
<evidence type="ECO:0000256" key="2">
    <source>
        <dbReference type="ARBA" id="ARBA00001966"/>
    </source>
</evidence>
<comment type="pathway">
    <text evidence="4">Cofactor biosynthesis; NAD(+) biosynthesis; quinolinate from iminoaspartate: step 1/1.</text>
</comment>
<dbReference type="EC" id="3.6.1.16" evidence="7"/>
<comment type="catalytic activity">
    <reaction evidence="25">
        <text>ADP-D-ribose + H2O = D-ribose 5-phosphate + AMP + 2 H(+)</text>
        <dbReference type="Rhea" id="RHEA:10412"/>
        <dbReference type="ChEBI" id="CHEBI:15377"/>
        <dbReference type="ChEBI" id="CHEBI:15378"/>
        <dbReference type="ChEBI" id="CHEBI:57967"/>
        <dbReference type="ChEBI" id="CHEBI:78346"/>
        <dbReference type="ChEBI" id="CHEBI:456215"/>
        <dbReference type="EC" id="3.6.1.53"/>
    </reaction>
</comment>
<proteinExistence type="inferred from homology"/>
<dbReference type="Gene3D" id="3.40.50.10800">
    <property type="entry name" value="NadA-like"/>
    <property type="match status" value="3"/>
</dbReference>
<evidence type="ECO:0000256" key="7">
    <source>
        <dbReference type="ARBA" id="ARBA00012443"/>
    </source>
</evidence>
<dbReference type="PANTHER" id="PTHR30573:SF0">
    <property type="entry name" value="QUINOLINATE SYNTHASE, CHLOROPLASTIC"/>
    <property type="match status" value="1"/>
</dbReference>
<comment type="cofactor">
    <cofactor evidence="1">
        <name>Mg(2+)</name>
        <dbReference type="ChEBI" id="CHEBI:18420"/>
    </cofactor>
</comment>
<dbReference type="GO" id="GO:0046872">
    <property type="term" value="F:metal ion binding"/>
    <property type="evidence" value="ECO:0007669"/>
    <property type="project" value="UniProtKB-KW"/>
</dbReference>
<evidence type="ECO:0000256" key="29">
    <source>
        <dbReference type="ARBA" id="ARBA00061471"/>
    </source>
</evidence>
<evidence type="ECO:0000256" key="1">
    <source>
        <dbReference type="ARBA" id="ARBA00001946"/>
    </source>
</evidence>
<keyword evidence="18" id="KW-0809">Transit peptide</keyword>
<dbReference type="CDD" id="cd07396">
    <property type="entry name" value="MPP_Nbla03831"/>
    <property type="match status" value="1"/>
</dbReference>
<evidence type="ECO:0000256" key="5">
    <source>
        <dbReference type="ARBA" id="ARBA00006362"/>
    </source>
</evidence>
<comment type="similarity">
    <text evidence="5">Belongs to the ADPRibase-Mn family.</text>
</comment>
<evidence type="ECO:0000256" key="22">
    <source>
        <dbReference type="ARBA" id="ARBA00032579"/>
    </source>
</evidence>
<feature type="domain" description="Fe-S metabolism associated" evidence="32">
    <location>
        <begin position="96"/>
        <end position="222"/>
    </location>
</feature>
<dbReference type="InterPro" id="IPR003473">
    <property type="entry name" value="NadA"/>
</dbReference>
<dbReference type="GO" id="GO:0008987">
    <property type="term" value="F:quinolinate synthetase A activity"/>
    <property type="evidence" value="ECO:0007669"/>
    <property type="project" value="InterPro"/>
</dbReference>
<evidence type="ECO:0000256" key="27">
    <source>
        <dbReference type="ARBA" id="ARBA00052166"/>
    </source>
</evidence>
<evidence type="ECO:0000259" key="31">
    <source>
        <dbReference type="Pfam" id="PF00149"/>
    </source>
</evidence>
<dbReference type="EC" id="3.6.1.53" evidence="9"/>
<dbReference type="GO" id="GO:0047734">
    <property type="term" value="F:CDP-glycerol diphosphatase activity"/>
    <property type="evidence" value="ECO:0007669"/>
    <property type="project" value="UniProtKB-EC"/>
</dbReference>
<dbReference type="InterPro" id="IPR004843">
    <property type="entry name" value="Calcineurin-like_PHP"/>
</dbReference>
<organism evidence="33">
    <name type="scientific">Sesamum radiatum</name>
    <name type="common">Black benniseed</name>
    <dbReference type="NCBI Taxonomy" id="300843"/>
    <lineage>
        <taxon>Eukaryota</taxon>
        <taxon>Viridiplantae</taxon>
        <taxon>Streptophyta</taxon>
        <taxon>Embryophyta</taxon>
        <taxon>Tracheophyta</taxon>
        <taxon>Spermatophyta</taxon>
        <taxon>Magnoliopsida</taxon>
        <taxon>eudicotyledons</taxon>
        <taxon>Gunneridae</taxon>
        <taxon>Pentapetalae</taxon>
        <taxon>asterids</taxon>
        <taxon>lamiids</taxon>
        <taxon>Lamiales</taxon>
        <taxon>Pedaliaceae</taxon>
        <taxon>Sesamum</taxon>
    </lineage>
</organism>
<dbReference type="InterPro" id="IPR003808">
    <property type="entry name" value="Fe-S_metab-assoc_dom"/>
</dbReference>
<keyword evidence="19" id="KW-0408">Iron</keyword>
<evidence type="ECO:0000256" key="17">
    <source>
        <dbReference type="ARBA" id="ARBA00022723"/>
    </source>
</evidence>
<evidence type="ECO:0000313" key="33">
    <source>
        <dbReference type="EMBL" id="KAL0356308.1"/>
    </source>
</evidence>
<dbReference type="InterPro" id="IPR036094">
    <property type="entry name" value="NadA_sf"/>
</dbReference>
<evidence type="ECO:0000256" key="14">
    <source>
        <dbReference type="ARBA" id="ARBA00022640"/>
    </source>
</evidence>
<evidence type="ECO:0000256" key="18">
    <source>
        <dbReference type="ARBA" id="ARBA00022946"/>
    </source>
</evidence>
<evidence type="ECO:0000256" key="26">
    <source>
        <dbReference type="ARBA" id="ARBA00049546"/>
    </source>
</evidence>
<evidence type="ECO:0000256" key="24">
    <source>
        <dbReference type="ARBA" id="ARBA00047636"/>
    </source>
</evidence>
<dbReference type="Gene3D" id="3.60.21.10">
    <property type="match status" value="1"/>
</dbReference>
<dbReference type="GO" id="GO:0034628">
    <property type="term" value="P:'de novo' NAD+ biosynthetic process from L-aspartate"/>
    <property type="evidence" value="ECO:0007669"/>
    <property type="project" value="TreeGrafter"/>
</dbReference>
<evidence type="ECO:0000256" key="28">
    <source>
        <dbReference type="ARBA" id="ARBA00053152"/>
    </source>
</evidence>
<evidence type="ECO:0000256" key="6">
    <source>
        <dbReference type="ARBA" id="ARBA00011245"/>
    </source>
</evidence>
<evidence type="ECO:0000256" key="25">
    <source>
        <dbReference type="ARBA" id="ARBA00047894"/>
    </source>
</evidence>
<comment type="function">
    <text evidence="28">Involved in the biosynthesis of pyridine alkaloid natural products, leading mainly to the production of anabasine, anatabine, nicotine and nornicotine, effective deterrents against herbivores with antiparasitic and pesticide properties (neurotoxins); nornicotine serves as the precursor in the synthesis of the carcinogen compound N'-nitrosonornicotine (NNN). Catalyzes the condensation of iminoaspartate with dihydroxyacetone phosphate to form quinolinate.</text>
</comment>
<evidence type="ECO:0000256" key="15">
    <source>
        <dbReference type="ARBA" id="ARBA00022642"/>
    </source>
</evidence>
<dbReference type="SUPFAM" id="SSF56300">
    <property type="entry name" value="Metallo-dependent phosphatases"/>
    <property type="match status" value="1"/>
</dbReference>
<keyword evidence="20" id="KW-0411">Iron-sulfur</keyword>
<evidence type="ECO:0000256" key="11">
    <source>
        <dbReference type="ARBA" id="ARBA00016378"/>
    </source>
</evidence>
<evidence type="ECO:0000256" key="4">
    <source>
        <dbReference type="ARBA" id="ARBA00005065"/>
    </source>
</evidence>
<dbReference type="GO" id="GO:0009507">
    <property type="term" value="C:chloroplast"/>
    <property type="evidence" value="ECO:0007669"/>
    <property type="project" value="UniProtKB-SubCell"/>
</dbReference>
<dbReference type="SUPFAM" id="SSF142754">
    <property type="entry name" value="NadA-like"/>
    <property type="match status" value="1"/>
</dbReference>
<reference evidence="33" key="2">
    <citation type="journal article" date="2024" name="Plant">
        <title>Genomic evolution and insights into agronomic trait innovations of Sesamum species.</title>
        <authorList>
            <person name="Miao H."/>
            <person name="Wang L."/>
            <person name="Qu L."/>
            <person name="Liu H."/>
            <person name="Sun Y."/>
            <person name="Le M."/>
            <person name="Wang Q."/>
            <person name="Wei S."/>
            <person name="Zheng Y."/>
            <person name="Lin W."/>
            <person name="Duan Y."/>
            <person name="Cao H."/>
            <person name="Xiong S."/>
            <person name="Wang X."/>
            <person name="Wei L."/>
            <person name="Li C."/>
            <person name="Ma Q."/>
            <person name="Ju M."/>
            <person name="Zhao R."/>
            <person name="Li G."/>
            <person name="Mu C."/>
            <person name="Tian Q."/>
            <person name="Mei H."/>
            <person name="Zhang T."/>
            <person name="Gao T."/>
            <person name="Zhang H."/>
        </authorList>
    </citation>
    <scope>NUCLEOTIDE SEQUENCE</scope>
    <source>
        <strain evidence="33">G02</strain>
    </source>
</reference>
<dbReference type="EC" id="3.6.1.13" evidence="8"/>
<evidence type="ECO:0000256" key="8">
    <source>
        <dbReference type="ARBA" id="ARBA00012453"/>
    </source>
</evidence>
<evidence type="ECO:0000256" key="20">
    <source>
        <dbReference type="ARBA" id="ARBA00023014"/>
    </source>
</evidence>
<evidence type="ECO:0000256" key="13">
    <source>
        <dbReference type="ARBA" id="ARBA00022528"/>
    </source>
</evidence>
<keyword evidence="17" id="KW-0479">Metal-binding</keyword>
<comment type="catalytic activity">
    <reaction evidence="23">
        <text>CDP-glycerol + H2O = sn-glycerol 3-phosphate + CMP + 2 H(+)</text>
        <dbReference type="Rhea" id="RHEA:21692"/>
        <dbReference type="ChEBI" id="CHEBI:15377"/>
        <dbReference type="ChEBI" id="CHEBI:15378"/>
        <dbReference type="ChEBI" id="CHEBI:57597"/>
        <dbReference type="ChEBI" id="CHEBI:58311"/>
        <dbReference type="ChEBI" id="CHEBI:60377"/>
        <dbReference type="EC" id="3.6.1.16"/>
    </reaction>
</comment>
<dbReference type="Pfam" id="PF02445">
    <property type="entry name" value="NadA"/>
    <property type="match status" value="1"/>
</dbReference>
<reference evidence="33" key="1">
    <citation type="submission" date="2020-06" db="EMBL/GenBank/DDBJ databases">
        <authorList>
            <person name="Li T."/>
            <person name="Hu X."/>
            <person name="Zhang T."/>
            <person name="Song X."/>
            <person name="Zhang H."/>
            <person name="Dai N."/>
            <person name="Sheng W."/>
            <person name="Hou X."/>
            <person name="Wei L."/>
        </authorList>
    </citation>
    <scope>NUCLEOTIDE SEQUENCE</scope>
    <source>
        <strain evidence="33">G02</strain>
        <tissue evidence="33">Leaf</tissue>
    </source>
</reference>
<comment type="catalytic activity">
    <reaction evidence="24">
        <text>CDP-choline + H2O = phosphocholine + CMP + 2 H(+)</text>
        <dbReference type="Rhea" id="RHEA:32487"/>
        <dbReference type="ChEBI" id="CHEBI:15377"/>
        <dbReference type="ChEBI" id="CHEBI:15378"/>
        <dbReference type="ChEBI" id="CHEBI:58779"/>
        <dbReference type="ChEBI" id="CHEBI:60377"/>
        <dbReference type="ChEBI" id="CHEBI:295975"/>
        <dbReference type="EC" id="3.6.1.53"/>
    </reaction>
</comment>
<evidence type="ECO:0000256" key="10">
    <source>
        <dbReference type="ARBA" id="ARBA00012669"/>
    </source>
</evidence>
<accession>A0AAW2PKE4</accession>
<comment type="similarity">
    <text evidence="29">Belongs to the quinolinate synthase family. Type 1 subfamily.</text>
</comment>
<comment type="caution">
    <text evidence="33">The sequence shown here is derived from an EMBL/GenBank/DDBJ whole genome shotgun (WGS) entry which is preliminary data.</text>
</comment>
<comment type="subcellular location">
    <subcellularLocation>
        <location evidence="3">Plastid</location>
        <location evidence="3">Chloroplast</location>
    </subcellularLocation>
</comment>
<dbReference type="FunFam" id="3.40.50.10800:FF:000008">
    <property type="entry name" value="Quinolinate synthase chloroplastic"/>
    <property type="match status" value="1"/>
</dbReference>
<evidence type="ECO:0000256" key="16">
    <source>
        <dbReference type="ARBA" id="ARBA00022679"/>
    </source>
</evidence>
<dbReference type="GO" id="GO:0047631">
    <property type="term" value="F:ADP-ribose diphosphatase activity"/>
    <property type="evidence" value="ECO:0007669"/>
    <property type="project" value="UniProtKB-EC"/>
</dbReference>
<keyword evidence="15" id="KW-0662">Pyridine nucleotide biosynthesis</keyword>
<name>A0AAW2PKE4_SESRA</name>
<evidence type="ECO:0000256" key="23">
    <source>
        <dbReference type="ARBA" id="ARBA00047486"/>
    </source>
</evidence>
<feature type="domain" description="Calcineurin-like phosphoesterase" evidence="31">
    <location>
        <begin position="777"/>
        <end position="1022"/>
    </location>
</feature>